<dbReference type="EMBL" id="BAAAPW010000008">
    <property type="protein sequence ID" value="GAA2045865.1"/>
    <property type="molecule type" value="Genomic_DNA"/>
</dbReference>
<dbReference type="SMART" id="SM00895">
    <property type="entry name" value="FCD"/>
    <property type="match status" value="1"/>
</dbReference>
<keyword evidence="1" id="KW-0805">Transcription regulation</keyword>
<dbReference type="InterPro" id="IPR000524">
    <property type="entry name" value="Tscrpt_reg_HTH_GntR"/>
</dbReference>
<sequence>MSARISDRTAPPEIVPAGHGGAAARIATGLRDAILGGEYAPGDRVRQEELADRHGASRLPVREALRMLAAEGLITVVANTGAWVTALEPAECDELYRIRERLEPLLLAMNVPLLSAADVEELETLAEAMEEAGDTEEFLALDRRFHFASYRAAPTITLGETVGQLWNRTQHYRRAFTRVFRSEGDRSAHYDHRLIVAAIRRGDAEEAERVLADHIRRTRLALAQHPEIFAR</sequence>
<dbReference type="PRINTS" id="PR00035">
    <property type="entry name" value="HTHGNTR"/>
</dbReference>
<dbReference type="InterPro" id="IPR011711">
    <property type="entry name" value="GntR_C"/>
</dbReference>
<proteinExistence type="predicted"/>
<dbReference type="RefSeq" id="WP_344378651.1">
    <property type="nucleotide sequence ID" value="NZ_BAAAPW010000008.1"/>
</dbReference>
<evidence type="ECO:0000256" key="1">
    <source>
        <dbReference type="ARBA" id="ARBA00023015"/>
    </source>
</evidence>
<dbReference type="InterPro" id="IPR008920">
    <property type="entry name" value="TF_FadR/GntR_C"/>
</dbReference>
<name>A0ABP5GHN4_9MICO</name>
<dbReference type="PANTHER" id="PTHR43537">
    <property type="entry name" value="TRANSCRIPTIONAL REGULATOR, GNTR FAMILY"/>
    <property type="match status" value="1"/>
</dbReference>
<dbReference type="Proteomes" id="UP001501196">
    <property type="component" value="Unassembled WGS sequence"/>
</dbReference>
<dbReference type="SUPFAM" id="SSF46785">
    <property type="entry name" value="Winged helix' DNA-binding domain"/>
    <property type="match status" value="1"/>
</dbReference>
<gene>
    <name evidence="5" type="ORF">GCM10009819_36820</name>
</gene>
<comment type="caution">
    <text evidence="5">The sequence shown here is derived from an EMBL/GenBank/DDBJ whole genome shotgun (WGS) entry which is preliminary data.</text>
</comment>
<organism evidence="5 6">
    <name type="scientific">Agromyces tropicus</name>
    <dbReference type="NCBI Taxonomy" id="555371"/>
    <lineage>
        <taxon>Bacteria</taxon>
        <taxon>Bacillati</taxon>
        <taxon>Actinomycetota</taxon>
        <taxon>Actinomycetes</taxon>
        <taxon>Micrococcales</taxon>
        <taxon>Microbacteriaceae</taxon>
        <taxon>Agromyces</taxon>
    </lineage>
</organism>
<dbReference type="SUPFAM" id="SSF48008">
    <property type="entry name" value="GntR ligand-binding domain-like"/>
    <property type="match status" value="1"/>
</dbReference>
<dbReference type="Gene3D" id="1.10.10.10">
    <property type="entry name" value="Winged helix-like DNA-binding domain superfamily/Winged helix DNA-binding domain"/>
    <property type="match status" value="1"/>
</dbReference>
<keyword evidence="3" id="KW-0804">Transcription</keyword>
<dbReference type="InterPro" id="IPR036388">
    <property type="entry name" value="WH-like_DNA-bd_sf"/>
</dbReference>
<reference evidence="6" key="1">
    <citation type="journal article" date="2019" name="Int. J. Syst. Evol. Microbiol.">
        <title>The Global Catalogue of Microorganisms (GCM) 10K type strain sequencing project: providing services to taxonomists for standard genome sequencing and annotation.</title>
        <authorList>
            <consortium name="The Broad Institute Genomics Platform"/>
            <consortium name="The Broad Institute Genome Sequencing Center for Infectious Disease"/>
            <person name="Wu L."/>
            <person name="Ma J."/>
        </authorList>
    </citation>
    <scope>NUCLEOTIDE SEQUENCE [LARGE SCALE GENOMIC DNA]</scope>
    <source>
        <strain evidence="6">JCM 15672</strain>
    </source>
</reference>
<feature type="domain" description="HTH gntR-type" evidence="4">
    <location>
        <begin position="20"/>
        <end position="87"/>
    </location>
</feature>
<keyword evidence="6" id="KW-1185">Reference proteome</keyword>
<dbReference type="PANTHER" id="PTHR43537:SF41">
    <property type="entry name" value="TRANSCRIPTIONAL REGULATORY PROTEIN"/>
    <property type="match status" value="1"/>
</dbReference>
<evidence type="ECO:0000259" key="4">
    <source>
        <dbReference type="PROSITE" id="PS50949"/>
    </source>
</evidence>
<dbReference type="SMART" id="SM00345">
    <property type="entry name" value="HTH_GNTR"/>
    <property type="match status" value="1"/>
</dbReference>
<keyword evidence="2" id="KW-0238">DNA-binding</keyword>
<dbReference type="Pfam" id="PF00392">
    <property type="entry name" value="GntR"/>
    <property type="match status" value="1"/>
</dbReference>
<evidence type="ECO:0000313" key="6">
    <source>
        <dbReference type="Proteomes" id="UP001501196"/>
    </source>
</evidence>
<accession>A0ABP5GHN4</accession>
<evidence type="ECO:0000256" key="3">
    <source>
        <dbReference type="ARBA" id="ARBA00023163"/>
    </source>
</evidence>
<evidence type="ECO:0000256" key="2">
    <source>
        <dbReference type="ARBA" id="ARBA00023125"/>
    </source>
</evidence>
<dbReference type="Pfam" id="PF07729">
    <property type="entry name" value="FCD"/>
    <property type="match status" value="1"/>
</dbReference>
<dbReference type="InterPro" id="IPR036390">
    <property type="entry name" value="WH_DNA-bd_sf"/>
</dbReference>
<evidence type="ECO:0000313" key="5">
    <source>
        <dbReference type="EMBL" id="GAA2045865.1"/>
    </source>
</evidence>
<dbReference type="PROSITE" id="PS50949">
    <property type="entry name" value="HTH_GNTR"/>
    <property type="match status" value="1"/>
</dbReference>
<protein>
    <submittedName>
        <fullName evidence="5">GntR family transcriptional regulator</fullName>
    </submittedName>
</protein>
<dbReference type="CDD" id="cd07377">
    <property type="entry name" value="WHTH_GntR"/>
    <property type="match status" value="1"/>
</dbReference>
<dbReference type="Gene3D" id="1.20.120.530">
    <property type="entry name" value="GntR ligand-binding domain-like"/>
    <property type="match status" value="1"/>
</dbReference>